<reference evidence="2 3" key="1">
    <citation type="submission" date="2021-04" db="EMBL/GenBank/DDBJ databases">
        <authorList>
            <person name="Pira H."/>
            <person name="Risdian C."/>
            <person name="Wink J."/>
        </authorList>
    </citation>
    <scope>NUCLEOTIDE SEQUENCE [LARGE SCALE GENOMIC DNA]</scope>
    <source>
        <strain evidence="2 3">WH131</strain>
    </source>
</reference>
<evidence type="ECO:0000259" key="1">
    <source>
        <dbReference type="Pfam" id="PF02627"/>
    </source>
</evidence>
<dbReference type="Pfam" id="PF02627">
    <property type="entry name" value="CMD"/>
    <property type="match status" value="1"/>
</dbReference>
<name>A0ABS6SL13_9SPHN</name>
<gene>
    <name evidence="2" type="ORF">KCG45_05940</name>
</gene>
<evidence type="ECO:0000313" key="3">
    <source>
        <dbReference type="Proteomes" id="UP000699975"/>
    </source>
</evidence>
<dbReference type="EMBL" id="JAGSPB010000001">
    <property type="protein sequence ID" value="MBV7265713.1"/>
    <property type="molecule type" value="Genomic_DNA"/>
</dbReference>
<dbReference type="RefSeq" id="WP_218316138.1">
    <property type="nucleotide sequence ID" value="NZ_JAGSPB010000001.1"/>
</dbReference>
<sequence>MSWLEQAPGARSPAEGYFGHRPDLMREFKSFYGALWDEGLLDPALLEMIRLIIAQVHKCEAELAIRHEASGLSDEKRAALGDWRSSDLFTQSERACLAYAERIPFEHTAITDAEADAVKTALGEPGYVAFSVAASLFDAMCRVRMVMDFESAQGDALHPPASAKGVLR</sequence>
<keyword evidence="3" id="KW-1185">Reference proteome</keyword>
<feature type="domain" description="Carboxymuconolactone decarboxylase-like" evidence="1">
    <location>
        <begin position="22"/>
        <end position="101"/>
    </location>
</feature>
<proteinExistence type="predicted"/>
<dbReference type="InterPro" id="IPR003779">
    <property type="entry name" value="CMD-like"/>
</dbReference>
<evidence type="ECO:0000313" key="2">
    <source>
        <dbReference type="EMBL" id="MBV7265713.1"/>
    </source>
</evidence>
<accession>A0ABS6SL13</accession>
<organism evidence="2 3">
    <name type="scientific">Erythrobacter ani</name>
    <dbReference type="NCBI Taxonomy" id="2827235"/>
    <lineage>
        <taxon>Bacteria</taxon>
        <taxon>Pseudomonadati</taxon>
        <taxon>Pseudomonadota</taxon>
        <taxon>Alphaproteobacteria</taxon>
        <taxon>Sphingomonadales</taxon>
        <taxon>Erythrobacteraceae</taxon>
        <taxon>Erythrobacter/Porphyrobacter group</taxon>
        <taxon>Erythrobacter</taxon>
    </lineage>
</organism>
<dbReference type="PANTHER" id="PTHR34846:SF10">
    <property type="entry name" value="CYTOPLASMIC PROTEIN"/>
    <property type="match status" value="1"/>
</dbReference>
<dbReference type="PANTHER" id="PTHR34846">
    <property type="entry name" value="4-CARBOXYMUCONOLACTONE DECARBOXYLASE FAMILY PROTEIN (AFU_ORTHOLOGUE AFUA_6G11590)"/>
    <property type="match status" value="1"/>
</dbReference>
<protein>
    <submittedName>
        <fullName evidence="2">Carboxymuconolactone decarboxylase family protein</fullName>
    </submittedName>
</protein>
<dbReference type="Proteomes" id="UP000699975">
    <property type="component" value="Unassembled WGS sequence"/>
</dbReference>
<comment type="caution">
    <text evidence="2">The sequence shown here is derived from an EMBL/GenBank/DDBJ whole genome shotgun (WGS) entry which is preliminary data.</text>
</comment>